<protein>
    <submittedName>
        <fullName evidence="1">Uncharacterized protein</fullName>
    </submittedName>
</protein>
<dbReference type="Proteomes" id="UP001065298">
    <property type="component" value="Chromosome 2"/>
</dbReference>
<gene>
    <name evidence="1" type="ORF">NCS57_00335900</name>
</gene>
<keyword evidence="2" id="KW-1185">Reference proteome</keyword>
<comment type="caution">
    <text evidence="1">The sequence shown here is derived from an EMBL/GenBank/DDBJ whole genome shotgun (WGS) entry which is preliminary data.</text>
</comment>
<sequence>MRDVTYLNRLDNNGDDAGCTYDYYGNADGIEPEGEDINAAYAPEFGRTNETTRNEASVLCPYRKCRTEQRVFPTRKQILKHLKSHAACLQICAFCGEICTKVSVALSHDCDERQVTNRNDRASTNNWKEVYRSDRREHLTHPEAFLNRTHFGVSIPQNRKKKSNPMHQGHKFSATKRLRTTVTSGVEANNTSAMDVPHRNNISHSSEAQLVQFHLTQTQWEDGETTIEAP</sequence>
<reference evidence="1" key="1">
    <citation type="submission" date="2022-06" db="EMBL/GenBank/DDBJ databases">
        <title>Fusarium solani species complex genomes reveal bases of compartmentalisation and animal pathogenesis.</title>
        <authorList>
            <person name="Tsai I.J."/>
        </authorList>
    </citation>
    <scope>NUCLEOTIDE SEQUENCE</scope>
    <source>
        <strain evidence="1">Fu6.1</strain>
    </source>
</reference>
<evidence type="ECO:0000313" key="1">
    <source>
        <dbReference type="EMBL" id="KAI8680543.1"/>
    </source>
</evidence>
<proteinExistence type="predicted"/>
<accession>A0ACC0RCT8</accession>
<evidence type="ECO:0000313" key="2">
    <source>
        <dbReference type="Proteomes" id="UP001065298"/>
    </source>
</evidence>
<name>A0ACC0RCT8_9HYPO</name>
<organism evidence="1 2">
    <name type="scientific">Fusarium keratoplasticum</name>
    <dbReference type="NCBI Taxonomy" id="1328300"/>
    <lineage>
        <taxon>Eukaryota</taxon>
        <taxon>Fungi</taxon>
        <taxon>Dikarya</taxon>
        <taxon>Ascomycota</taxon>
        <taxon>Pezizomycotina</taxon>
        <taxon>Sordariomycetes</taxon>
        <taxon>Hypocreomycetidae</taxon>
        <taxon>Hypocreales</taxon>
        <taxon>Nectriaceae</taxon>
        <taxon>Fusarium</taxon>
        <taxon>Fusarium solani species complex</taxon>
    </lineage>
</organism>
<dbReference type="EMBL" id="CM046504">
    <property type="protein sequence ID" value="KAI8680543.1"/>
    <property type="molecule type" value="Genomic_DNA"/>
</dbReference>